<gene>
    <name evidence="5" type="ORF">CVU82_03635</name>
</gene>
<evidence type="ECO:0000313" key="6">
    <source>
        <dbReference type="Proteomes" id="UP000233517"/>
    </source>
</evidence>
<organism evidence="5 6">
    <name type="scientific">Candidatus Falkowbacteria bacterium HGW-Falkowbacteria-1</name>
    <dbReference type="NCBI Taxonomy" id="2013768"/>
    <lineage>
        <taxon>Bacteria</taxon>
        <taxon>Candidatus Falkowiibacteriota</taxon>
    </lineage>
</organism>
<comment type="similarity">
    <text evidence="1">Belongs to the peptidase S51 family.</text>
</comment>
<sequence>MKKYILVGGYLHKAKDGGKAFFEELIKGFDQNRPIKILNCMFARNRDGWENKLQENRDLFSKYINNFELILADPKKFVEQVKASDVVFLQGGYTEPLMKTLSESGDWIKGLEGKTIAGTSAGAEVISKYYYICSTSRTGVGFGLLPIKFIPHWHSDLDEYLNFDWDKGLQELKDYQEDLPVYTLAEGDFVVFNR</sequence>
<dbReference type="AlphaFoldDB" id="A0A2N2E8Q4"/>
<dbReference type="Proteomes" id="UP000233517">
    <property type="component" value="Unassembled WGS sequence"/>
</dbReference>
<evidence type="ECO:0000256" key="3">
    <source>
        <dbReference type="ARBA" id="ARBA00022801"/>
    </source>
</evidence>
<dbReference type="InterPro" id="IPR005320">
    <property type="entry name" value="Peptidase_S51"/>
</dbReference>
<evidence type="ECO:0000313" key="5">
    <source>
        <dbReference type="EMBL" id="PKM91120.1"/>
    </source>
</evidence>
<protein>
    <recommendedName>
        <fullName evidence="7">Peptidase</fullName>
    </recommendedName>
</protein>
<keyword evidence="3" id="KW-0378">Hydrolase</keyword>
<dbReference type="GO" id="GO:0008236">
    <property type="term" value="F:serine-type peptidase activity"/>
    <property type="evidence" value="ECO:0007669"/>
    <property type="project" value="UniProtKB-KW"/>
</dbReference>
<dbReference type="Pfam" id="PF03575">
    <property type="entry name" value="Peptidase_S51"/>
    <property type="match status" value="1"/>
</dbReference>
<dbReference type="EMBL" id="PHAI01000003">
    <property type="protein sequence ID" value="PKM91120.1"/>
    <property type="molecule type" value="Genomic_DNA"/>
</dbReference>
<dbReference type="GO" id="GO:0006508">
    <property type="term" value="P:proteolysis"/>
    <property type="evidence" value="ECO:0007669"/>
    <property type="project" value="UniProtKB-KW"/>
</dbReference>
<evidence type="ECO:0000256" key="1">
    <source>
        <dbReference type="ARBA" id="ARBA00006534"/>
    </source>
</evidence>
<evidence type="ECO:0000256" key="4">
    <source>
        <dbReference type="ARBA" id="ARBA00022825"/>
    </source>
</evidence>
<evidence type="ECO:0000256" key="2">
    <source>
        <dbReference type="ARBA" id="ARBA00022670"/>
    </source>
</evidence>
<name>A0A2N2E8Q4_9BACT</name>
<comment type="caution">
    <text evidence="5">The sequence shown here is derived from an EMBL/GenBank/DDBJ whole genome shotgun (WGS) entry which is preliminary data.</text>
</comment>
<dbReference type="SUPFAM" id="SSF52317">
    <property type="entry name" value="Class I glutamine amidotransferase-like"/>
    <property type="match status" value="1"/>
</dbReference>
<proteinExistence type="inferred from homology"/>
<dbReference type="InterPro" id="IPR029062">
    <property type="entry name" value="Class_I_gatase-like"/>
</dbReference>
<evidence type="ECO:0008006" key="7">
    <source>
        <dbReference type="Google" id="ProtNLM"/>
    </source>
</evidence>
<dbReference type="Gene3D" id="3.40.50.880">
    <property type="match status" value="1"/>
</dbReference>
<keyword evidence="4" id="KW-0720">Serine protease</keyword>
<accession>A0A2N2E8Q4</accession>
<reference evidence="5 6" key="1">
    <citation type="journal article" date="2017" name="ISME J.">
        <title>Potential for microbial H2 and metal transformations associated with novel bacteria and archaea in deep terrestrial subsurface sediments.</title>
        <authorList>
            <person name="Hernsdorf A.W."/>
            <person name="Amano Y."/>
            <person name="Miyakawa K."/>
            <person name="Ise K."/>
            <person name="Suzuki Y."/>
            <person name="Anantharaman K."/>
            <person name="Probst A."/>
            <person name="Burstein D."/>
            <person name="Thomas B.C."/>
            <person name="Banfield J.F."/>
        </authorList>
    </citation>
    <scope>NUCLEOTIDE SEQUENCE [LARGE SCALE GENOMIC DNA]</scope>
    <source>
        <strain evidence="5">HGW-Falkowbacteria-1</strain>
    </source>
</reference>
<keyword evidence="2" id="KW-0645">Protease</keyword>